<name>A0A835DUI6_TETSI</name>
<feature type="domain" description="C2" evidence="2">
    <location>
        <begin position="1"/>
        <end position="113"/>
    </location>
</feature>
<sequence>MASHPVPLEVEITISSAKDLKNVNWRHGNLKPYAVVWVDPNAKHSTNVDEDGDTSPVWDETLAVPIPCPIEDSTLSIDIVHANAKEDTKPLIGSARVPLREILDDVGIGEKAFRTLQLKRPSGRPQGKIEAKITVRDPRYRAPDPYYASPYGVPPPSRDYHAPTPYGYPYAAPPPVGYQFNPPQYGTQALYGQPAYGHETYGGDHEKKSKYGMGTGLAVGAVAGVLGGVALAEGADYVEDKIADDVAEKVEDDIGYDDDDGGFGGGSLGSSHAVSSSVPDLSSSGLRRGGQILGFATFCAAGSSLFLAKVLAICLRIVMAFQWRLSSVTILIDAKTVGTMFCIEILYAPRQHTLRAHDLAKAAVIQGTFGLSSSLCSP</sequence>
<protein>
    <recommendedName>
        <fullName evidence="2">C2 domain-containing protein</fullName>
    </recommendedName>
</protein>
<dbReference type="Proteomes" id="UP000655225">
    <property type="component" value="Unassembled WGS sequence"/>
</dbReference>
<dbReference type="InterPro" id="IPR044750">
    <property type="entry name" value="C2_SRC2/BAP"/>
</dbReference>
<dbReference type="AlphaFoldDB" id="A0A835DUI6"/>
<gene>
    <name evidence="3" type="ORF">HHK36_001170</name>
</gene>
<organism evidence="3 4">
    <name type="scientific">Tetracentron sinense</name>
    <name type="common">Spur-leaf</name>
    <dbReference type="NCBI Taxonomy" id="13715"/>
    <lineage>
        <taxon>Eukaryota</taxon>
        <taxon>Viridiplantae</taxon>
        <taxon>Streptophyta</taxon>
        <taxon>Embryophyta</taxon>
        <taxon>Tracheophyta</taxon>
        <taxon>Spermatophyta</taxon>
        <taxon>Magnoliopsida</taxon>
        <taxon>Trochodendrales</taxon>
        <taxon>Trochodendraceae</taxon>
        <taxon>Tetracentron</taxon>
    </lineage>
</organism>
<dbReference type="InterPro" id="IPR035892">
    <property type="entry name" value="C2_domain_sf"/>
</dbReference>
<dbReference type="PANTHER" id="PTHR32246:SF20">
    <property type="entry name" value="CALCIUM-DEPENDENT LIPID-BINDING (CALB DOMAIN) FAMILY PROTEIN"/>
    <property type="match status" value="1"/>
</dbReference>
<reference evidence="3 4" key="1">
    <citation type="submission" date="2020-04" db="EMBL/GenBank/DDBJ databases">
        <title>Plant Genome Project.</title>
        <authorList>
            <person name="Zhang R.-G."/>
        </authorList>
    </citation>
    <scope>NUCLEOTIDE SEQUENCE [LARGE SCALE GENOMIC DNA]</scope>
    <source>
        <strain evidence="3">YNK0</strain>
        <tissue evidence="3">Leaf</tissue>
    </source>
</reference>
<dbReference type="Pfam" id="PF00168">
    <property type="entry name" value="C2"/>
    <property type="match status" value="1"/>
</dbReference>
<keyword evidence="1" id="KW-0812">Transmembrane</keyword>
<accession>A0A835DUI6</accession>
<dbReference type="CDD" id="cd04051">
    <property type="entry name" value="C2_SRC2_like"/>
    <property type="match status" value="1"/>
</dbReference>
<evidence type="ECO:0000313" key="4">
    <source>
        <dbReference type="Proteomes" id="UP000655225"/>
    </source>
</evidence>
<dbReference type="Gene3D" id="2.60.40.150">
    <property type="entry name" value="C2 domain"/>
    <property type="match status" value="1"/>
</dbReference>
<keyword evidence="1" id="KW-0472">Membrane</keyword>
<comment type="caution">
    <text evidence="3">The sequence shown here is derived from an EMBL/GenBank/DDBJ whole genome shotgun (WGS) entry which is preliminary data.</text>
</comment>
<keyword evidence="1" id="KW-1133">Transmembrane helix</keyword>
<dbReference type="PROSITE" id="PS50004">
    <property type="entry name" value="C2"/>
    <property type="match status" value="1"/>
</dbReference>
<proteinExistence type="predicted"/>
<dbReference type="OrthoDB" id="1915999at2759"/>
<dbReference type="EMBL" id="JABCRI010000001">
    <property type="protein sequence ID" value="KAF8413194.1"/>
    <property type="molecule type" value="Genomic_DNA"/>
</dbReference>
<dbReference type="SUPFAM" id="SSF49562">
    <property type="entry name" value="C2 domain (Calcium/lipid-binding domain, CaLB)"/>
    <property type="match status" value="1"/>
</dbReference>
<keyword evidence="4" id="KW-1185">Reference proteome</keyword>
<evidence type="ECO:0000313" key="3">
    <source>
        <dbReference type="EMBL" id="KAF8413194.1"/>
    </source>
</evidence>
<dbReference type="PANTHER" id="PTHR32246">
    <property type="entry name" value="INGRESSION PROTEIN FIC1"/>
    <property type="match status" value="1"/>
</dbReference>
<evidence type="ECO:0000259" key="2">
    <source>
        <dbReference type="PROSITE" id="PS50004"/>
    </source>
</evidence>
<dbReference type="SMART" id="SM00239">
    <property type="entry name" value="C2"/>
    <property type="match status" value="1"/>
</dbReference>
<dbReference type="InterPro" id="IPR000008">
    <property type="entry name" value="C2_dom"/>
</dbReference>
<dbReference type="GO" id="GO:0006952">
    <property type="term" value="P:defense response"/>
    <property type="evidence" value="ECO:0007669"/>
    <property type="project" value="InterPro"/>
</dbReference>
<feature type="transmembrane region" description="Helical" evidence="1">
    <location>
        <begin position="292"/>
        <end position="318"/>
    </location>
</feature>
<evidence type="ECO:0000256" key="1">
    <source>
        <dbReference type="SAM" id="Phobius"/>
    </source>
</evidence>